<dbReference type="AlphaFoldDB" id="A0A233V287"/>
<gene>
    <name evidence="3" type="ORF">B9N49_08875</name>
</gene>
<evidence type="ECO:0000256" key="1">
    <source>
        <dbReference type="SAM" id="Phobius"/>
    </source>
</evidence>
<dbReference type="RefSeq" id="WP_094206402.1">
    <property type="nucleotide sequence ID" value="NZ_NDYC01000044.1"/>
</dbReference>
<comment type="caution">
    <text evidence="3">The sequence shown here is derived from an EMBL/GenBank/DDBJ whole genome shotgun (WGS) entry which is preliminary data.</text>
</comment>
<protein>
    <recommendedName>
        <fullName evidence="2">Sensor histidine kinase NatK-like C-terminal domain-containing protein</fullName>
    </recommendedName>
</protein>
<dbReference type="Proteomes" id="UP000215413">
    <property type="component" value="Unassembled WGS sequence"/>
</dbReference>
<dbReference type="Gene3D" id="3.30.565.10">
    <property type="entry name" value="Histidine kinase-like ATPase, C-terminal domain"/>
    <property type="match status" value="1"/>
</dbReference>
<dbReference type="Pfam" id="PF14501">
    <property type="entry name" value="HATPase_c_5"/>
    <property type="match status" value="1"/>
</dbReference>
<feature type="transmembrane region" description="Helical" evidence="1">
    <location>
        <begin position="39"/>
        <end position="55"/>
    </location>
</feature>
<feature type="transmembrane region" description="Helical" evidence="1">
    <location>
        <begin position="119"/>
        <end position="136"/>
    </location>
</feature>
<dbReference type="InterPro" id="IPR032834">
    <property type="entry name" value="NatK-like_C"/>
</dbReference>
<feature type="transmembrane region" description="Helical" evidence="1">
    <location>
        <begin position="156"/>
        <end position="174"/>
    </location>
</feature>
<feature type="transmembrane region" description="Helical" evidence="1">
    <location>
        <begin position="180"/>
        <end position="198"/>
    </location>
</feature>
<keyword evidence="1" id="KW-0812">Transmembrane</keyword>
<name>A0A233V287_FINMA</name>
<evidence type="ECO:0000313" key="3">
    <source>
        <dbReference type="EMBL" id="OXZ26509.1"/>
    </source>
</evidence>
<keyword evidence="1" id="KW-0472">Membrane</keyword>
<feature type="domain" description="Sensor histidine kinase NatK-like C-terminal" evidence="2">
    <location>
        <begin position="317"/>
        <end position="416"/>
    </location>
</feature>
<dbReference type="EMBL" id="NDYC01000044">
    <property type="protein sequence ID" value="OXZ26509.1"/>
    <property type="molecule type" value="Genomic_DNA"/>
</dbReference>
<organism evidence="3 4">
    <name type="scientific">Finegoldia magna</name>
    <name type="common">Peptostreptococcus magnus</name>
    <dbReference type="NCBI Taxonomy" id="1260"/>
    <lineage>
        <taxon>Bacteria</taxon>
        <taxon>Bacillati</taxon>
        <taxon>Bacillota</taxon>
        <taxon>Tissierellia</taxon>
        <taxon>Tissierellales</taxon>
        <taxon>Peptoniphilaceae</taxon>
        <taxon>Finegoldia</taxon>
    </lineage>
</organism>
<accession>A0A233V287</accession>
<dbReference type="InterPro" id="IPR036890">
    <property type="entry name" value="HATPase_C_sf"/>
</dbReference>
<proteinExistence type="predicted"/>
<dbReference type="SUPFAM" id="SSF55874">
    <property type="entry name" value="ATPase domain of HSP90 chaperone/DNA topoisomerase II/histidine kinase"/>
    <property type="match status" value="1"/>
</dbReference>
<keyword evidence="1" id="KW-1133">Transmembrane helix</keyword>
<evidence type="ECO:0000259" key="2">
    <source>
        <dbReference type="Pfam" id="PF14501"/>
    </source>
</evidence>
<reference evidence="4" key="1">
    <citation type="submission" date="2017-04" db="EMBL/GenBank/DDBJ databases">
        <title>Finegoldia magna isolated from orthopedic joint implant-associated infections.</title>
        <authorList>
            <person name="Bjorklund S."/>
            <person name="Bruggemann H."/>
            <person name="Jensen A."/>
            <person name="Hellmark B."/>
            <person name="Soderquist B."/>
        </authorList>
    </citation>
    <scope>NUCLEOTIDE SEQUENCE [LARGE SCALE GENOMIC DNA]</scope>
    <source>
        <strain evidence="4">CCUG 54800</strain>
    </source>
</reference>
<evidence type="ECO:0000313" key="4">
    <source>
        <dbReference type="Proteomes" id="UP000215413"/>
    </source>
</evidence>
<sequence>MSIAAIKVLTTFLVIVLLQTTISYVFFNEYFINIRKNSILFFSFFIIILLDKFMGNSTFLKLSFLTVANLAISFMFFDGTAYKKVFYVISFICNFTLYEVVGLSFFSSSIYKDFFDIDFSFYYISLYLAFLGLFYVYIKFIKDGSYENFDLDNTEYLILTIVFLCNLVMLMVLGDYSYKVSIVLIFVAILSDFCYVFFHRKIKEKNLILSKYQVVDEQNKILKREIENEANFRRLKHDLKNTLLQVDMNIKSGDTNLAIAQIENIVGQKLDYPTYLSGLTEIDYLLSMKIQKMEQLNIKNKISLQIPKDLNIKEISIDLSAIIGNLIDNAIEAVERLGDVDSPIIIKLIYRDEKIYVYTENPSEKLEEDFSKDFIKSSKSDRFGVGIKSIKLRLEKLKGFYNFKYEDGFFKVLIIVPCKLQNQSSL</sequence>
<feature type="transmembrane region" description="Helical" evidence="1">
    <location>
        <begin position="6"/>
        <end position="27"/>
    </location>
</feature>
<feature type="transmembrane region" description="Helical" evidence="1">
    <location>
        <begin position="85"/>
        <end position="107"/>
    </location>
</feature>